<keyword evidence="1" id="KW-0812">Transmembrane</keyword>
<feature type="transmembrane region" description="Helical" evidence="1">
    <location>
        <begin position="241"/>
        <end position="265"/>
    </location>
</feature>
<evidence type="ECO:0000313" key="3">
    <source>
        <dbReference type="Proteomes" id="UP001397290"/>
    </source>
</evidence>
<dbReference type="EMBL" id="JAAHCF010000821">
    <property type="protein sequence ID" value="KAK8141865.1"/>
    <property type="molecule type" value="Genomic_DNA"/>
</dbReference>
<keyword evidence="1" id="KW-0472">Membrane</keyword>
<dbReference type="Gene3D" id="1.10.167.10">
    <property type="entry name" value="Regulator of G-protein Signalling 4, domain 2"/>
    <property type="match status" value="1"/>
</dbReference>
<gene>
    <name evidence="2" type="ORF">G3M48_009770</name>
</gene>
<feature type="transmembrane region" description="Helical" evidence="1">
    <location>
        <begin position="20"/>
        <end position="43"/>
    </location>
</feature>
<sequence length="577" mass="65918">MGSELGVTPDSKPRPNVDAVGIWWACWAGIWTAIVVCGMAFLVRKRHLPMMRMRGLGLSLTAITLLHLYWISGQLGYMIGAMAPPDAEYWIMGTYFPFGIALFHASNTRFLHVAKRQEKFATNNNSNNNNNNSSGMKQKAGRGLINKLRRLDYTSKMLILVSIGMLFQLFLTIFMYLISRKFHPSFGIPGTEVDGTEMERKAAMGRGWEWWPTCFWQLTWAWVIAPIILWKSRNIKDTHGWRLQTIGCTIANLPATPMWIIAMYVPAMEAVNKYFVPPQWICLAIVLMEIFTIFVPCWEILRCQRLQKETLDHIAQWESKNRGKVVKGVRSLASSGDSTIVESILTGRKSAAGSYSSSSDESILTMSALEYVLERNPIPLQQYSALREFSGENIAFLTSVSEWKTSFPRSIRTSQYPSSDTNMRELVRERFNRALRIYAQFVSCQDAEFPINISSMQQKKLAAVFEAPTRLLYGEKRIPDSATPFGLDWEKVTRPETALESLSSETVCVEDRVQYWGEVPDAFNETIFDDAEQSIKYLVLTNTWPKFVRHRQASTISEEDLEARHDTARLDRENRGR</sequence>
<evidence type="ECO:0008006" key="4">
    <source>
        <dbReference type="Google" id="ProtNLM"/>
    </source>
</evidence>
<comment type="caution">
    <text evidence="2">The sequence shown here is derived from an EMBL/GenBank/DDBJ whole genome shotgun (WGS) entry which is preliminary data.</text>
</comment>
<proteinExistence type="predicted"/>
<feature type="transmembrane region" description="Helical" evidence="1">
    <location>
        <begin position="157"/>
        <end position="178"/>
    </location>
</feature>
<feature type="transmembrane region" description="Helical" evidence="1">
    <location>
        <begin position="55"/>
        <end position="77"/>
    </location>
</feature>
<name>A0AAW0RIF8_9HYPO</name>
<keyword evidence="1" id="KW-1133">Transmembrane helix</keyword>
<dbReference type="AlphaFoldDB" id="A0AAW0RIF8"/>
<feature type="transmembrane region" description="Helical" evidence="1">
    <location>
        <begin position="89"/>
        <end position="106"/>
    </location>
</feature>
<feature type="transmembrane region" description="Helical" evidence="1">
    <location>
        <begin position="277"/>
        <end position="298"/>
    </location>
</feature>
<dbReference type="InterPro" id="IPR036305">
    <property type="entry name" value="RGS_sf"/>
</dbReference>
<protein>
    <recommendedName>
        <fullName evidence="4">RGS domain-containing protein</fullName>
    </recommendedName>
</protein>
<dbReference type="Proteomes" id="UP001397290">
    <property type="component" value="Unassembled WGS sequence"/>
</dbReference>
<keyword evidence="3" id="KW-1185">Reference proteome</keyword>
<dbReference type="InterPro" id="IPR044926">
    <property type="entry name" value="RGS_subdomain_2"/>
</dbReference>
<feature type="transmembrane region" description="Helical" evidence="1">
    <location>
        <begin position="210"/>
        <end position="229"/>
    </location>
</feature>
<reference evidence="2 3" key="1">
    <citation type="submission" date="2020-02" db="EMBL/GenBank/DDBJ databases">
        <title>Comparative genomics of the hypocrealean fungal genus Beauvera.</title>
        <authorList>
            <person name="Showalter D.N."/>
            <person name="Bushley K.E."/>
            <person name="Rehner S.A."/>
        </authorList>
    </citation>
    <scope>NUCLEOTIDE SEQUENCE [LARGE SCALE GENOMIC DNA]</scope>
    <source>
        <strain evidence="2 3">ARSEF4384</strain>
    </source>
</reference>
<dbReference type="SUPFAM" id="SSF48097">
    <property type="entry name" value="Regulator of G-protein signaling, RGS"/>
    <property type="match status" value="1"/>
</dbReference>
<evidence type="ECO:0000256" key="1">
    <source>
        <dbReference type="SAM" id="Phobius"/>
    </source>
</evidence>
<evidence type="ECO:0000313" key="2">
    <source>
        <dbReference type="EMBL" id="KAK8141865.1"/>
    </source>
</evidence>
<accession>A0AAW0RIF8</accession>
<organism evidence="2 3">
    <name type="scientific">Beauveria asiatica</name>
    <dbReference type="NCBI Taxonomy" id="1069075"/>
    <lineage>
        <taxon>Eukaryota</taxon>
        <taxon>Fungi</taxon>
        <taxon>Dikarya</taxon>
        <taxon>Ascomycota</taxon>
        <taxon>Pezizomycotina</taxon>
        <taxon>Sordariomycetes</taxon>
        <taxon>Hypocreomycetidae</taxon>
        <taxon>Hypocreales</taxon>
        <taxon>Cordycipitaceae</taxon>
        <taxon>Beauveria</taxon>
    </lineage>
</organism>